<dbReference type="Pfam" id="PF07730">
    <property type="entry name" value="HisKA_3"/>
    <property type="match status" value="1"/>
</dbReference>
<keyword evidence="4" id="KW-1133">Transmembrane helix</keyword>
<dbReference type="PANTHER" id="PTHR24421">
    <property type="entry name" value="NITRATE/NITRITE SENSOR PROTEIN NARX-RELATED"/>
    <property type="match status" value="1"/>
</dbReference>
<keyword evidence="3" id="KW-0902">Two-component regulatory system</keyword>
<accession>A0A2I1PAZ0</accession>
<dbReference type="GO" id="GO:0046983">
    <property type="term" value="F:protein dimerization activity"/>
    <property type="evidence" value="ECO:0007669"/>
    <property type="project" value="InterPro"/>
</dbReference>
<evidence type="ECO:0000313" key="7">
    <source>
        <dbReference type="Proteomes" id="UP000234206"/>
    </source>
</evidence>
<feature type="transmembrane region" description="Helical" evidence="4">
    <location>
        <begin position="139"/>
        <end position="157"/>
    </location>
</feature>
<evidence type="ECO:0000313" key="6">
    <source>
        <dbReference type="EMBL" id="PKZ41795.1"/>
    </source>
</evidence>
<sequence length="420" mass="44622">MPAWTRRAPAPHFRTATDRAVRQFGLYTLFSVAIVLVTFLFLGGAVLWVALPALRWLTLPSVLLMLVCSVWMAREALPLQDEGDLAGPPWAAVAGTVAAGTVLTAVPAWAAEEPRILPMMGYTAMSVAMMLGLAVRWRLAGTLACVPALAACLTLAVRDLRLVPMSAVGLGIGLGTGLFIGYCSAWAMSVVRAQARHHRVAADLAVAEERLRFSRDLHDVLGRTLSVVALKSELAGELARRGDGEAAAAETDAVRCLAQEAADDLRGVVRGYRRMDPAAELEGAVALLRSSGAEVHVEGAEHVEHHPGWPPATSEAVGWVLREGVTNVLRHSDARTVHLAVRPGPTDVALELVNDRPRQAPTGPDAGSRPRGTGLAGLRERLRQAGGHLATHPTADRFTLVATLPTDAPPTPAPSPQETR</sequence>
<evidence type="ECO:0000256" key="1">
    <source>
        <dbReference type="ARBA" id="ARBA00022679"/>
    </source>
</evidence>
<evidence type="ECO:0000256" key="4">
    <source>
        <dbReference type="SAM" id="Phobius"/>
    </source>
</evidence>
<feature type="transmembrane region" description="Helical" evidence="4">
    <location>
        <begin position="24"/>
        <end position="51"/>
    </location>
</feature>
<proteinExistence type="predicted"/>
<evidence type="ECO:0000256" key="3">
    <source>
        <dbReference type="ARBA" id="ARBA00023012"/>
    </source>
</evidence>
<comment type="caution">
    <text evidence="6">The sequence shown here is derived from an EMBL/GenBank/DDBJ whole genome shotgun (WGS) entry which is preliminary data.</text>
</comment>
<dbReference type="InterPro" id="IPR050482">
    <property type="entry name" value="Sensor_HK_TwoCompSys"/>
</dbReference>
<evidence type="ECO:0000259" key="5">
    <source>
        <dbReference type="Pfam" id="PF07730"/>
    </source>
</evidence>
<keyword evidence="4" id="KW-0472">Membrane</keyword>
<keyword evidence="2" id="KW-0418">Kinase</keyword>
<dbReference type="InterPro" id="IPR011712">
    <property type="entry name" value="Sig_transdc_His_kin_sub3_dim/P"/>
</dbReference>
<feature type="transmembrane region" description="Helical" evidence="4">
    <location>
        <begin position="89"/>
        <end position="110"/>
    </location>
</feature>
<feature type="domain" description="Signal transduction histidine kinase subgroup 3 dimerisation and phosphoacceptor" evidence="5">
    <location>
        <begin position="209"/>
        <end position="274"/>
    </location>
</feature>
<dbReference type="EMBL" id="PKIZ01000009">
    <property type="protein sequence ID" value="PKZ41795.1"/>
    <property type="molecule type" value="Genomic_DNA"/>
</dbReference>
<dbReference type="Proteomes" id="UP000234206">
    <property type="component" value="Unassembled WGS sequence"/>
</dbReference>
<keyword evidence="4" id="KW-0812">Transmembrane</keyword>
<gene>
    <name evidence="6" type="ORF">CYJ76_06005</name>
</gene>
<dbReference type="Gene3D" id="1.20.5.1930">
    <property type="match status" value="1"/>
</dbReference>
<organism evidence="6 7">
    <name type="scientific">Kytococcus schroeteri</name>
    <dbReference type="NCBI Taxonomy" id="138300"/>
    <lineage>
        <taxon>Bacteria</taxon>
        <taxon>Bacillati</taxon>
        <taxon>Actinomycetota</taxon>
        <taxon>Actinomycetes</taxon>
        <taxon>Micrococcales</taxon>
        <taxon>Kytococcaceae</taxon>
        <taxon>Kytococcus</taxon>
    </lineage>
</organism>
<dbReference type="SUPFAM" id="SSF55874">
    <property type="entry name" value="ATPase domain of HSP90 chaperone/DNA topoisomerase II/histidine kinase"/>
    <property type="match status" value="1"/>
</dbReference>
<dbReference type="AlphaFoldDB" id="A0A2I1PAZ0"/>
<keyword evidence="1" id="KW-0808">Transferase</keyword>
<dbReference type="InterPro" id="IPR036890">
    <property type="entry name" value="HATPase_C_sf"/>
</dbReference>
<reference evidence="6 7" key="1">
    <citation type="submission" date="2017-12" db="EMBL/GenBank/DDBJ databases">
        <title>Phylogenetic diversity of female urinary microbiome.</title>
        <authorList>
            <person name="Thomas-White K."/>
            <person name="Wolfe A.J."/>
        </authorList>
    </citation>
    <scope>NUCLEOTIDE SEQUENCE [LARGE SCALE GENOMIC DNA]</scope>
    <source>
        <strain evidence="6 7">UMB1298</strain>
    </source>
</reference>
<feature type="transmembrane region" description="Helical" evidence="4">
    <location>
        <begin position="57"/>
        <end position="77"/>
    </location>
</feature>
<keyword evidence="7" id="KW-1185">Reference proteome</keyword>
<dbReference type="Gene3D" id="3.30.565.10">
    <property type="entry name" value="Histidine kinase-like ATPase, C-terminal domain"/>
    <property type="match status" value="1"/>
</dbReference>
<dbReference type="GO" id="GO:0000155">
    <property type="term" value="F:phosphorelay sensor kinase activity"/>
    <property type="evidence" value="ECO:0007669"/>
    <property type="project" value="InterPro"/>
</dbReference>
<dbReference type="RefSeq" id="WP_101849530.1">
    <property type="nucleotide sequence ID" value="NZ_PKIZ01000009.1"/>
</dbReference>
<evidence type="ECO:0000256" key="2">
    <source>
        <dbReference type="ARBA" id="ARBA00022777"/>
    </source>
</evidence>
<protein>
    <recommendedName>
        <fullName evidence="5">Signal transduction histidine kinase subgroup 3 dimerisation and phosphoacceptor domain-containing protein</fullName>
    </recommendedName>
</protein>
<dbReference type="PANTHER" id="PTHR24421:SF63">
    <property type="entry name" value="SENSOR HISTIDINE KINASE DESK"/>
    <property type="match status" value="1"/>
</dbReference>
<dbReference type="OrthoDB" id="5241784at2"/>
<dbReference type="GO" id="GO:0016020">
    <property type="term" value="C:membrane"/>
    <property type="evidence" value="ECO:0007669"/>
    <property type="project" value="InterPro"/>
</dbReference>
<name>A0A2I1PAZ0_9MICO</name>
<dbReference type="CDD" id="cd16917">
    <property type="entry name" value="HATPase_UhpB-NarQ-NarX-like"/>
    <property type="match status" value="1"/>
</dbReference>
<feature type="transmembrane region" description="Helical" evidence="4">
    <location>
        <begin position="169"/>
        <end position="191"/>
    </location>
</feature>